<gene>
    <name evidence="3" type="primary">C2orf81</name>
    <name evidence="2" type="ORF">mRhiFer1_001861</name>
</gene>
<evidence type="ECO:0000256" key="1">
    <source>
        <dbReference type="SAM" id="MobiDB-lite"/>
    </source>
</evidence>
<dbReference type="PANTHER" id="PTHR34438:SF1">
    <property type="entry name" value="CHROMOSOME 2 OPEN READING FRAME 81"/>
    <property type="match status" value="1"/>
</dbReference>
<dbReference type="Proteomes" id="UP000585614">
    <property type="component" value="Unassembled WGS sequence"/>
</dbReference>
<evidence type="ECO:0000313" key="5">
    <source>
        <dbReference type="Proteomes" id="UP000585614"/>
    </source>
</evidence>
<reference evidence="3 4" key="2">
    <citation type="journal article" date="2018" name="Annu Rev Anim Biosci">
        <title>Bat Biology, Genomes, and the Bat1K Project: To Generate Chromosome-Level Genomes for All Living Bat Species.</title>
        <authorList>
            <person name="Teeling E.C."/>
            <person name="Vernes S.C."/>
            <person name="Davalos L.M."/>
            <person name="Ray D.A."/>
            <person name="Gilbert M.T.P."/>
            <person name="Myers E."/>
        </authorList>
    </citation>
    <scope>NUCLEOTIDE SEQUENCE</scope>
</reference>
<dbReference type="PANTHER" id="PTHR34438">
    <property type="entry name" value="SI:DKEY-97L20.6"/>
    <property type="match status" value="1"/>
</dbReference>
<feature type="region of interest" description="Disordered" evidence="1">
    <location>
        <begin position="205"/>
        <end position="253"/>
    </location>
</feature>
<dbReference type="Proteomes" id="UP000472240">
    <property type="component" value="Chromosome 13"/>
</dbReference>
<dbReference type="OMA" id="WKPMLLP"/>
<protein>
    <submittedName>
        <fullName evidence="3">Chromosome 2 open reading frame 81</fullName>
    </submittedName>
</protein>
<dbReference type="EMBL" id="JACAGC010000014">
    <property type="protein sequence ID" value="KAF6320898.1"/>
    <property type="molecule type" value="Genomic_DNA"/>
</dbReference>
<dbReference type="InterPro" id="IPR028042">
    <property type="entry name" value="DUF4639"/>
</dbReference>
<keyword evidence="4" id="KW-1185">Reference proteome</keyword>
<sequence length="589" mass="65028">MTHESSRQARDRGVTRSKAEKARPPTVLVPQVDIVPGRLTEAEWMALSALEEGEDVVGDILEELLARVMDSAFKVYLTQQCIPFTISQAREAMLQITEWCFLARDEGESAVAEDPTWGEDEEPLPCTIDAWAQGCVPVLHAPASMGLEETFQSEDQESADQISLGRSWMDRGFEEQMESWENSRKLRDTPIPLSTLELFQEAGPGCPLEELEGKGGGHLSSAESSKMSLQRSLSSSSSSSLEMAPADSPHPSVALSLVTSPQEWAERAQPLSSQFSLGDLHCCTPQLHGAGDLPELKKEEVPCMASSGSVLLEGSSAGGLAALAFSASFGSQPQPQPQPQRANVWLRSGSHSSYRARHEVAVAPLDPARLPRHWTCPLAEIVDADDVARSLETYRRRRRGDKMEAWARCPATRPVVPVSQAAFFPHPPGVPFRALCRGVQFPTLSMGQPPPGFWSKLPLPRPKNRFLYTHRELPKMARSPRPQMWPGAKWPRGGEEDAMLLEKLWAGRTHAPSQRLDPEYKELPDPHRCPHPELHVLEATSQLMWEPMVLLEAMKLAPGVSLWNPATQMLLRSGTPQQEDKEGDTSPPI</sequence>
<dbReference type="Pfam" id="PF15479">
    <property type="entry name" value="DUF4639"/>
    <property type="match status" value="1"/>
</dbReference>
<dbReference type="OrthoDB" id="193650at2759"/>
<feature type="compositionally biased region" description="Basic and acidic residues" evidence="1">
    <location>
        <begin position="1"/>
        <end position="23"/>
    </location>
</feature>
<evidence type="ECO:0000313" key="4">
    <source>
        <dbReference type="Proteomes" id="UP000472240"/>
    </source>
</evidence>
<reference evidence="3 4" key="3">
    <citation type="submission" date="2018-12" db="EMBL/GenBank/DDBJ databases">
        <title>G10K-VGP greater horseshoe bat female genome, primary haplotype.</title>
        <authorList>
            <person name="Teeling E."/>
            <person name="Myers G."/>
            <person name="Vernes S."/>
            <person name="Pippel M."/>
            <person name="Winkler S."/>
            <person name="Fedrigo O."/>
            <person name="Rhie A."/>
            <person name="Koren S."/>
            <person name="Phillippy A."/>
            <person name="Lewin H."/>
            <person name="Damas J."/>
            <person name="Howe K."/>
            <person name="Mountcastle J."/>
            <person name="Jarvis E.D."/>
        </authorList>
    </citation>
    <scope>NUCLEOTIDE SEQUENCE [LARGE SCALE GENOMIC DNA]</scope>
</reference>
<organism evidence="3 4">
    <name type="scientific">Rhinolophus ferrumequinum</name>
    <name type="common">Greater horseshoe bat</name>
    <dbReference type="NCBI Taxonomy" id="59479"/>
    <lineage>
        <taxon>Eukaryota</taxon>
        <taxon>Metazoa</taxon>
        <taxon>Chordata</taxon>
        <taxon>Craniata</taxon>
        <taxon>Vertebrata</taxon>
        <taxon>Euteleostomi</taxon>
        <taxon>Mammalia</taxon>
        <taxon>Eutheria</taxon>
        <taxon>Laurasiatheria</taxon>
        <taxon>Chiroptera</taxon>
        <taxon>Yinpterochiroptera</taxon>
        <taxon>Rhinolophoidea</taxon>
        <taxon>Rhinolophidae</taxon>
        <taxon>Rhinolophinae</taxon>
        <taxon>Rhinolophus</taxon>
    </lineage>
</organism>
<dbReference type="AlphaFoldDB" id="A0A671EM69"/>
<dbReference type="GeneTree" id="ENSGT00390000014979"/>
<name>A0A671EM69_RHIFE</name>
<evidence type="ECO:0000313" key="3">
    <source>
        <dbReference type="Ensembl" id="ENSRFEP00010011532.1"/>
    </source>
</evidence>
<reference evidence="3" key="5">
    <citation type="submission" date="2025-05" db="UniProtKB">
        <authorList>
            <consortium name="Ensembl"/>
        </authorList>
    </citation>
    <scope>IDENTIFICATION</scope>
</reference>
<reference evidence="3 4" key="1">
    <citation type="journal article" date="2015" name="Annu Rev Anim Biosci">
        <title>The Genome 10K Project: a way forward.</title>
        <authorList>
            <person name="Koepfli K.P."/>
            <person name="Paten B."/>
            <person name="O'Brien S.J."/>
            <person name="Koepfli K.P."/>
            <person name="Paten B."/>
            <person name="Antunes A."/>
            <person name="Belov K."/>
            <person name="Bustamante C."/>
            <person name="Castoe T.A."/>
            <person name="Clawson H."/>
            <person name="Crawford A.J."/>
            <person name="Diekhans M."/>
            <person name="Distel D."/>
            <person name="Durbin R."/>
            <person name="Earl D."/>
            <person name="Fujita M.K."/>
            <person name="Gamble T."/>
            <person name="Georges A."/>
            <person name="Gemmell N."/>
            <person name="Gilbert M.T."/>
            <person name="Graves J.M."/>
            <person name="Green R.E."/>
            <person name="Hickey G."/>
            <person name="Jarvis E.D."/>
            <person name="Johnson W."/>
            <person name="Komissarov A."/>
            <person name="Korf I."/>
            <person name="Kuhn R."/>
            <person name="Larkin D.M."/>
            <person name="Lewin H."/>
            <person name="Lopez J.V."/>
            <person name="Ma J."/>
            <person name="Marques-Bonet T."/>
            <person name="Miller W."/>
            <person name="Murphy R."/>
            <person name="Pevzner P."/>
            <person name="Shapiro B."/>
            <person name="Steiner C."/>
            <person name="Tamazian G."/>
            <person name="Venkatesh B."/>
            <person name="Wang J."/>
            <person name="Wayne R."/>
            <person name="Wiley E."/>
            <person name="Yang H."/>
            <person name="Zhang G."/>
            <person name="Haussler D."/>
            <person name="Ryder O."/>
            <person name="O'Brien S.J."/>
        </authorList>
    </citation>
    <scope>NUCLEOTIDE SEQUENCE</scope>
</reference>
<proteinExistence type="predicted"/>
<dbReference type="Ensembl" id="ENSRFET00010012621.1">
    <property type="protein sequence ID" value="ENSRFEP00010011532.1"/>
    <property type="gene ID" value="ENSRFEG00010007834.1"/>
</dbReference>
<feature type="compositionally biased region" description="Low complexity" evidence="1">
    <location>
        <begin position="224"/>
        <end position="241"/>
    </location>
</feature>
<accession>A0A671EM69</accession>
<feature type="region of interest" description="Disordered" evidence="1">
    <location>
        <begin position="1"/>
        <end position="25"/>
    </location>
</feature>
<evidence type="ECO:0000313" key="2">
    <source>
        <dbReference type="EMBL" id="KAF6320898.1"/>
    </source>
</evidence>
<reference evidence="2 5" key="4">
    <citation type="journal article" date="2020" name="Nature">
        <title>Six reference-quality genomes reveal evolution of bat adaptations.</title>
        <authorList>
            <person name="Jebb D."/>
            <person name="Huang Z."/>
            <person name="Pippel M."/>
            <person name="Hughes G.M."/>
            <person name="Lavrichenko K."/>
            <person name="Devanna P."/>
            <person name="Winkler S."/>
            <person name="Jermiin L.S."/>
            <person name="Skirmuntt E.C."/>
            <person name="Katzourakis A."/>
            <person name="Burkitt-Gray L."/>
            <person name="Ray D.A."/>
            <person name="Sullivan K.A.M."/>
            <person name="Roscito J.G."/>
            <person name="Kirilenko B.M."/>
            <person name="Davalos L.M."/>
            <person name="Corthals A.P."/>
            <person name="Power M.L."/>
            <person name="Jones G."/>
            <person name="Ransome R.D."/>
            <person name="Dechmann D.K.N."/>
            <person name="Locatelli A.G."/>
            <person name="Puechmaille S.J."/>
            <person name="Fedrigo O."/>
            <person name="Jarvis E.D."/>
            <person name="Hiller M."/>
            <person name="Vernes S.C."/>
            <person name="Myers E.W."/>
            <person name="Teeling E.C."/>
        </authorList>
    </citation>
    <scope>NUCLEOTIDE SEQUENCE [LARGE SCALE GENOMIC DNA]</scope>
    <source>
        <strain evidence="2">MRhiFer1</strain>
        <tissue evidence="2">Lung</tissue>
    </source>
</reference>